<dbReference type="InterPro" id="IPR001841">
    <property type="entry name" value="Znf_RING"/>
</dbReference>
<evidence type="ECO:0000256" key="3">
    <source>
        <dbReference type="ARBA" id="ARBA00022833"/>
    </source>
</evidence>
<dbReference type="PROSITE" id="PS00518">
    <property type="entry name" value="ZF_RING_1"/>
    <property type="match status" value="1"/>
</dbReference>
<sequence>MKSDDSHVSARKRSCNGITCEICLETLHYNEGRLQHFSCGHVVCKECMFTLRCHQQYYLLDSLSCPTCRLPNNIFSPPITDEPSDSTQSIADVTVINVQSLSKASDAIITTYQNSGRVRCVRCATDLSAQSKQRLAQCCLQCEYGEQQLQLYCLECCVSVHSGHPLITFETLEYECKRLLNEMEELKRAMLEMKLLMDEATEVLNDVSNRRFYCATLTAARQKSFAICIAEVQFAISSLEKMNDTPMAPSVITSLRQSQFRISAKVQRLMKFTEKLMNAVKLADSRQTPASPAMFKECTHSALSKPKFYYGEKMESTIDAICLLLAACRKNGHMKKVKGLLTLLVGRSSSKECRKTALFAIARQIRLLVEEDLDEKCLQLTVDVYRCIFCNLNIMLPYGSKRAGKFGRTDVWKCIQMAYSGLLRNIGGFQGRTGPIRMDLLEDLAFLCSLYSDVCDQATTVLCMLELARARVAIAEPQDESLSSNPYNELRLQMIDEDLFECQRSQQLENKKSMEKKNRAGKVVKHVFRKNIKT</sequence>
<gene>
    <name evidence="7" type="ORF">AB6A40_008075</name>
</gene>
<organism evidence="7 8">
    <name type="scientific">Gnathostoma spinigerum</name>
    <dbReference type="NCBI Taxonomy" id="75299"/>
    <lineage>
        <taxon>Eukaryota</taxon>
        <taxon>Metazoa</taxon>
        <taxon>Ecdysozoa</taxon>
        <taxon>Nematoda</taxon>
        <taxon>Chromadorea</taxon>
        <taxon>Rhabditida</taxon>
        <taxon>Spirurina</taxon>
        <taxon>Gnathostomatomorpha</taxon>
        <taxon>Gnathostomatoidea</taxon>
        <taxon>Gnathostomatidae</taxon>
        <taxon>Gnathostoma</taxon>
    </lineage>
</organism>
<feature type="domain" description="RING-type" evidence="6">
    <location>
        <begin position="20"/>
        <end position="69"/>
    </location>
</feature>
<protein>
    <recommendedName>
        <fullName evidence="6">RING-type domain-containing protein</fullName>
    </recommendedName>
</protein>
<keyword evidence="5" id="KW-0175">Coiled coil</keyword>
<evidence type="ECO:0000313" key="8">
    <source>
        <dbReference type="Proteomes" id="UP001608902"/>
    </source>
</evidence>
<reference evidence="7 8" key="1">
    <citation type="submission" date="2024-08" db="EMBL/GenBank/DDBJ databases">
        <title>Gnathostoma spinigerum genome.</title>
        <authorList>
            <person name="Gonzalez-Bertolin B."/>
            <person name="Monzon S."/>
            <person name="Zaballos A."/>
            <person name="Jimenez P."/>
            <person name="Dekumyoy P."/>
            <person name="Varona S."/>
            <person name="Cuesta I."/>
            <person name="Sumanam S."/>
            <person name="Adisakwattana P."/>
            <person name="Gasser R.B."/>
            <person name="Hernandez-Gonzalez A."/>
            <person name="Young N.D."/>
            <person name="Perteguer M.J."/>
        </authorList>
    </citation>
    <scope>NUCLEOTIDE SEQUENCE [LARGE SCALE GENOMIC DNA]</scope>
    <source>
        <strain evidence="7">AL3</strain>
        <tissue evidence="7">Liver</tissue>
    </source>
</reference>
<accession>A0ABD6ENI8</accession>
<dbReference type="InterPro" id="IPR017907">
    <property type="entry name" value="Znf_RING_CS"/>
</dbReference>
<evidence type="ECO:0000313" key="7">
    <source>
        <dbReference type="EMBL" id="MFH4981366.1"/>
    </source>
</evidence>
<evidence type="ECO:0000256" key="4">
    <source>
        <dbReference type="PROSITE-ProRule" id="PRU00175"/>
    </source>
</evidence>
<feature type="coiled-coil region" evidence="5">
    <location>
        <begin position="169"/>
        <end position="203"/>
    </location>
</feature>
<comment type="caution">
    <text evidence="7">The sequence shown here is derived from an EMBL/GenBank/DDBJ whole genome shotgun (WGS) entry which is preliminary data.</text>
</comment>
<dbReference type="GO" id="GO:0008270">
    <property type="term" value="F:zinc ion binding"/>
    <property type="evidence" value="ECO:0007669"/>
    <property type="project" value="UniProtKB-KW"/>
</dbReference>
<keyword evidence="1" id="KW-0479">Metal-binding</keyword>
<evidence type="ECO:0000256" key="1">
    <source>
        <dbReference type="ARBA" id="ARBA00022723"/>
    </source>
</evidence>
<keyword evidence="2 4" id="KW-0863">Zinc-finger</keyword>
<evidence type="ECO:0000256" key="5">
    <source>
        <dbReference type="SAM" id="Coils"/>
    </source>
</evidence>
<name>A0ABD6ENI8_9BILA</name>
<keyword evidence="8" id="KW-1185">Reference proteome</keyword>
<proteinExistence type="predicted"/>
<dbReference type="SUPFAM" id="SSF57850">
    <property type="entry name" value="RING/U-box"/>
    <property type="match status" value="1"/>
</dbReference>
<evidence type="ECO:0000259" key="6">
    <source>
        <dbReference type="PROSITE" id="PS50089"/>
    </source>
</evidence>
<evidence type="ECO:0000256" key="2">
    <source>
        <dbReference type="ARBA" id="ARBA00022771"/>
    </source>
</evidence>
<dbReference type="AlphaFoldDB" id="A0ABD6ENI8"/>
<dbReference type="Gene3D" id="3.30.40.10">
    <property type="entry name" value="Zinc/RING finger domain, C3HC4 (zinc finger)"/>
    <property type="match status" value="1"/>
</dbReference>
<dbReference type="EMBL" id="JBGFUD010007061">
    <property type="protein sequence ID" value="MFH4981366.1"/>
    <property type="molecule type" value="Genomic_DNA"/>
</dbReference>
<dbReference type="SMART" id="SM00184">
    <property type="entry name" value="RING"/>
    <property type="match status" value="1"/>
</dbReference>
<dbReference type="PROSITE" id="PS50089">
    <property type="entry name" value="ZF_RING_2"/>
    <property type="match status" value="1"/>
</dbReference>
<dbReference type="Proteomes" id="UP001608902">
    <property type="component" value="Unassembled WGS sequence"/>
</dbReference>
<dbReference type="InterPro" id="IPR013083">
    <property type="entry name" value="Znf_RING/FYVE/PHD"/>
</dbReference>
<keyword evidence="3" id="KW-0862">Zinc</keyword>